<evidence type="ECO:0000313" key="3">
    <source>
        <dbReference type="EMBL" id="OMH23288.1"/>
    </source>
</evidence>
<dbReference type="InterPro" id="IPR025877">
    <property type="entry name" value="MobA-like_NTP_Trfase"/>
</dbReference>
<dbReference type="InterPro" id="IPR029044">
    <property type="entry name" value="Nucleotide-diphossugar_trans"/>
</dbReference>
<dbReference type="Proteomes" id="UP000187085">
    <property type="component" value="Unassembled WGS sequence"/>
</dbReference>
<reference evidence="3 4" key="1">
    <citation type="submission" date="2016-12" db="EMBL/GenBank/DDBJ databases">
        <title>Draft genome of Tersicoccus phoenicis 1P05MA.</title>
        <authorList>
            <person name="Nakajima Y."/>
            <person name="Yoshizawa S."/>
            <person name="Nakamura K."/>
            <person name="Ogura Y."/>
            <person name="Hayashi T."/>
            <person name="Kogure K."/>
        </authorList>
    </citation>
    <scope>NUCLEOTIDE SEQUENCE [LARGE SCALE GENOMIC DNA]</scope>
    <source>
        <strain evidence="3 4">1p05MA</strain>
    </source>
</reference>
<dbReference type="STRING" id="554083.BKD30_13135"/>
<keyword evidence="4" id="KW-1185">Reference proteome</keyword>
<dbReference type="RefSeq" id="WP_076705284.1">
    <property type="nucleotide sequence ID" value="NZ_MRDE01000076.1"/>
</dbReference>
<feature type="region of interest" description="Disordered" evidence="1">
    <location>
        <begin position="179"/>
        <end position="229"/>
    </location>
</feature>
<name>A0A1R1L6W8_9MICC</name>
<comment type="caution">
    <text evidence="3">The sequence shown here is derived from an EMBL/GenBank/DDBJ whole genome shotgun (WGS) entry which is preliminary data.</text>
</comment>
<gene>
    <name evidence="3" type="ORF">BKD30_13135</name>
</gene>
<dbReference type="GO" id="GO:0016779">
    <property type="term" value="F:nucleotidyltransferase activity"/>
    <property type="evidence" value="ECO:0007669"/>
    <property type="project" value="UniProtKB-ARBA"/>
</dbReference>
<accession>A0A1R1L6W8</accession>
<feature type="compositionally biased region" description="Pro residues" evidence="1">
    <location>
        <begin position="206"/>
        <end position="217"/>
    </location>
</feature>
<dbReference type="OrthoDB" id="4427994at2"/>
<evidence type="ECO:0000313" key="4">
    <source>
        <dbReference type="Proteomes" id="UP000187085"/>
    </source>
</evidence>
<dbReference type="Gene3D" id="3.90.550.10">
    <property type="entry name" value="Spore Coat Polysaccharide Biosynthesis Protein SpsA, Chain A"/>
    <property type="match status" value="1"/>
</dbReference>
<feature type="domain" description="MobA-like NTP transferase" evidence="2">
    <location>
        <begin position="2"/>
        <end position="165"/>
    </location>
</feature>
<feature type="compositionally biased region" description="Low complexity" evidence="1">
    <location>
        <begin position="218"/>
        <end position="229"/>
    </location>
</feature>
<dbReference type="PANTHER" id="PTHR43777">
    <property type="entry name" value="MOLYBDENUM COFACTOR CYTIDYLYLTRANSFERASE"/>
    <property type="match status" value="1"/>
</dbReference>
<sequence length="229" mass="23319">MVLAAGHGRRLGLGPKALVRVNGITLATRAVQVVRAAGALPVVVVGPAAAEVVAAVRREEPAGPLVVVHVDDAAAEGMSASWRAGVQEALRRQPGLPVTVVLVDQPGVSGPVLIRLADTHRPGRITRAAYGGRAGHPVVFDPGHARAAAARVHGDAGARQYLRANRAVVDLVECADLGTDDDLDTPADLARWSAGDRSRVSSRVSPPAPSPARPPGSPDGSAPRGSGPG</sequence>
<dbReference type="AlphaFoldDB" id="A0A1R1L6W8"/>
<dbReference type="SUPFAM" id="SSF53448">
    <property type="entry name" value="Nucleotide-diphospho-sugar transferases"/>
    <property type="match status" value="1"/>
</dbReference>
<protein>
    <recommendedName>
        <fullName evidence="2">MobA-like NTP transferase domain-containing protein</fullName>
    </recommendedName>
</protein>
<dbReference type="PANTHER" id="PTHR43777:SF1">
    <property type="entry name" value="MOLYBDENUM COFACTOR CYTIDYLYLTRANSFERASE"/>
    <property type="match status" value="1"/>
</dbReference>
<proteinExistence type="predicted"/>
<organism evidence="3 4">
    <name type="scientific">Tersicoccus phoenicis</name>
    <dbReference type="NCBI Taxonomy" id="554083"/>
    <lineage>
        <taxon>Bacteria</taxon>
        <taxon>Bacillati</taxon>
        <taxon>Actinomycetota</taxon>
        <taxon>Actinomycetes</taxon>
        <taxon>Micrococcales</taxon>
        <taxon>Micrococcaceae</taxon>
        <taxon>Tersicoccus</taxon>
    </lineage>
</organism>
<dbReference type="EMBL" id="MRDE01000076">
    <property type="protein sequence ID" value="OMH23288.1"/>
    <property type="molecule type" value="Genomic_DNA"/>
</dbReference>
<dbReference type="Pfam" id="PF12804">
    <property type="entry name" value="NTP_transf_3"/>
    <property type="match status" value="1"/>
</dbReference>
<evidence type="ECO:0000259" key="2">
    <source>
        <dbReference type="Pfam" id="PF12804"/>
    </source>
</evidence>
<evidence type="ECO:0000256" key="1">
    <source>
        <dbReference type="SAM" id="MobiDB-lite"/>
    </source>
</evidence>